<evidence type="ECO:0000313" key="3">
    <source>
        <dbReference type="EMBL" id="OEK09208.1"/>
    </source>
</evidence>
<sequence length="1395" mass="148454">MKTKLTSKNTLFNVFYILLLLVVENEASAQCPTIADPSPPPICDASGFTFNDLNAYATENGGGIKWYTSQIGGTSFTGTQLILHEGTYYADDDLGSCLIRPSITISFEVGASNQVLDGIYCSNEGPLVQDYINEVLLPNVTPGGSVELYVDPDLTILANSLDLIPSVPTNYYAVFIDSGGVCKSQTEIGSVAIFTSPSDPTPSNPQMFCSDTNPTIADLDPGVVTSFLWYQNIDGFGNPIPPALMPSTPLVDGSTYYIQVTVGFCESNPIPVTVAIDTPVNSGRSGTLQYCNDSLPVLDFNLFDELGGVKDINGVWTGPAGITISNGSTGTVNISSLTRAGTYTFRYTVPGNGACSSASSTVIITVYETLTSGIPSIVEQSSFCESILPSTFDLFALLDNEDPGGQWTQGTTSLDPVITSPISLSGLIPGVYNYTYTQNLLPNPCVEESTTVQVTILDDPNAGLAVNQIFCENDLIVNSPFNLFDALDGSQDNNAGTWTDGSNISIPNFVDITNFTVSGSPYSFAYTVDNGICFDVEIITITILQTPESGIVNVPAEFCEGVSPVSFNLFDLLDGEDQTGSWYLGIDNTGAIVTNPVDLSVLTAGIHNFTFDVDAIGVCDDELVTVQVLINPLPNTGIANNPAPFCENDPVLNNSTFDLFTLLNAPVDSRGNWNDDNASGALTANILDLSLLAIGNYNFTYSITNANNCENSTTVTITIDDAPESGAVNSPAEFCIIDITTAQTVNLFDLLDDEDQTGTWSDDNGSGGLLGNIVTIEGLSAGVYNFTYNVNAIGACDDVDVTVNIIINDIPPPTISSPQEFCDTAMISDLIVTGANTIQWYNSATGGIPITESTALVNGETYYVTQIDAITNCESSLRTDVQVIIHQSPNAGNPNTTSILTCNDVNNINLTQGLDGTQDTGGIWEDTDATGALIGNIFDATGIAAGTYRFTYLVTANTPCLDASTTIMVTINNPLNAGTNNTLGICSNNGIVDLFTLLGTADIGGTWSPTLSSGTGVFDPLIDTEGVYRYTLSNACGNPSSEVVVNVTQAPNAGIDNSVSICVIDGQTDLFSFLGTDAQSGGTWFPALVSGTGIFDPANDLAGIYTYTVIATAPCTTDSIAQITVAVNDTPPIVVLETNPSFCLADNPKVSDLINTIRPTGTVTWYDDITLTLPLNNSENLVDGKDYYATQTNSTGCESSISIRVNAIVNDVLTPTLDDVTIDYCIKDRPTINDLLMNITEYDSLLDNVIWYDEETSGSIMGKNTILSHATTYYAVLVDAVTGCESSVRLAVNPDITACGKLIIPDGFSPNGDGVNDTFDIDYLDILHPNFDIEIYNRYGNIVYKGRADTPPFDGQSNQSRILGKGDLPVGVYFYIFSFNDGENKPEQGRLYLSR</sequence>
<name>A0A1E5TCY0_9FLAO</name>
<protein>
    <recommendedName>
        <fullName evidence="2">Ig-like domain-containing protein</fullName>
    </recommendedName>
</protein>
<keyword evidence="1" id="KW-0732">Signal</keyword>
<dbReference type="NCBIfam" id="TIGR04131">
    <property type="entry name" value="Bac_Flav_CTERM"/>
    <property type="match status" value="1"/>
</dbReference>
<dbReference type="InterPro" id="IPR013783">
    <property type="entry name" value="Ig-like_fold"/>
</dbReference>
<dbReference type="Pfam" id="PF19081">
    <property type="entry name" value="Ig_7"/>
    <property type="match status" value="1"/>
</dbReference>
<keyword evidence="4" id="KW-1185">Reference proteome</keyword>
<feature type="domain" description="Ig-like" evidence="2">
    <location>
        <begin position="813"/>
        <end position="885"/>
    </location>
</feature>
<comment type="caution">
    <text evidence="3">The sequence shown here is derived from an EMBL/GenBank/DDBJ whole genome shotgun (WGS) entry which is preliminary data.</text>
</comment>
<evidence type="ECO:0000256" key="1">
    <source>
        <dbReference type="SAM" id="SignalP"/>
    </source>
</evidence>
<evidence type="ECO:0000313" key="4">
    <source>
        <dbReference type="Proteomes" id="UP000095713"/>
    </source>
</evidence>
<dbReference type="InterPro" id="IPR044023">
    <property type="entry name" value="Ig_7"/>
</dbReference>
<feature type="chain" id="PRO_5009186300" description="Ig-like domain-containing protein" evidence="1">
    <location>
        <begin position="30"/>
        <end position="1395"/>
    </location>
</feature>
<dbReference type="InterPro" id="IPR026341">
    <property type="entry name" value="T9SS_type_B"/>
</dbReference>
<dbReference type="OrthoDB" id="1236981at2"/>
<feature type="signal peptide" evidence="1">
    <location>
        <begin position="1"/>
        <end position="29"/>
    </location>
</feature>
<evidence type="ECO:0000259" key="2">
    <source>
        <dbReference type="Pfam" id="PF19081"/>
    </source>
</evidence>
<dbReference type="EMBL" id="MDJD01000007">
    <property type="protein sequence ID" value="OEK09208.1"/>
    <property type="molecule type" value="Genomic_DNA"/>
</dbReference>
<accession>A0A1E5TCY0</accession>
<proteinExistence type="predicted"/>
<dbReference type="Pfam" id="PF13585">
    <property type="entry name" value="CHU_C"/>
    <property type="match status" value="1"/>
</dbReference>
<reference evidence="3 4" key="1">
    <citation type="submission" date="2016-05" db="EMBL/GenBank/DDBJ databases">
        <title>Draft Genome Sequence of Algibacter sp. Strain SK-16 Isolated from the Surface Water of Aburatsubo Inlet.</title>
        <authorList>
            <person name="Wong S.-K."/>
            <person name="Yoshizawa S."/>
            <person name="Nakajima Y."/>
            <person name="Ogura Y."/>
            <person name="Tetsuya H."/>
            <person name="Hamasaki K."/>
        </authorList>
    </citation>
    <scope>NUCLEOTIDE SEQUENCE [LARGE SCALE GENOMIC DNA]</scope>
    <source>
        <strain evidence="3 4">SK-16</strain>
    </source>
</reference>
<dbReference type="STRING" id="1849968.A8C32_10790"/>
<dbReference type="Proteomes" id="UP000095713">
    <property type="component" value="Unassembled WGS sequence"/>
</dbReference>
<dbReference type="Gene3D" id="2.60.40.10">
    <property type="entry name" value="Immunoglobulins"/>
    <property type="match status" value="1"/>
</dbReference>
<dbReference type="RefSeq" id="WP_069828645.1">
    <property type="nucleotide sequence ID" value="NZ_MDJD01000007.1"/>
</dbReference>
<organism evidence="3 4">
    <name type="scientific">Flavivirga aquatica</name>
    <dbReference type="NCBI Taxonomy" id="1849968"/>
    <lineage>
        <taxon>Bacteria</taxon>
        <taxon>Pseudomonadati</taxon>
        <taxon>Bacteroidota</taxon>
        <taxon>Flavobacteriia</taxon>
        <taxon>Flavobacteriales</taxon>
        <taxon>Flavobacteriaceae</taxon>
        <taxon>Flavivirga</taxon>
    </lineage>
</organism>
<gene>
    <name evidence="3" type="ORF">A8C32_10790</name>
</gene>